<evidence type="ECO:0000256" key="13">
    <source>
        <dbReference type="RuleBase" id="RU000688"/>
    </source>
</evidence>
<dbReference type="PRINTS" id="PR00245">
    <property type="entry name" value="OLFACTORYR"/>
</dbReference>
<dbReference type="InterPro" id="IPR017452">
    <property type="entry name" value="GPCR_Rhodpsn_7TM"/>
</dbReference>
<dbReference type="PANTHER" id="PTHR26451:SF854">
    <property type="entry name" value="ODORANT RECEPTOR-RELATED"/>
    <property type="match status" value="1"/>
</dbReference>
<dbReference type="PROSITE" id="PS00237">
    <property type="entry name" value="G_PROTEIN_RECEP_F1_1"/>
    <property type="match status" value="1"/>
</dbReference>
<evidence type="ECO:0000256" key="11">
    <source>
        <dbReference type="ARBA" id="ARBA00023180"/>
    </source>
</evidence>
<evidence type="ECO:0000259" key="15">
    <source>
        <dbReference type="PROSITE" id="PS50262"/>
    </source>
</evidence>
<keyword evidence="3 14" id="KW-0716">Sensory transduction</keyword>
<dbReference type="GeneTree" id="ENSGT00940000165062"/>
<dbReference type="InterPro" id="IPR000725">
    <property type="entry name" value="Olfact_rcpt"/>
</dbReference>
<dbReference type="SUPFAM" id="SSF81321">
    <property type="entry name" value="Family A G protein-coupled receptor-like"/>
    <property type="match status" value="1"/>
</dbReference>
<dbReference type="InParanoid" id="A0A4W6DTG7"/>
<evidence type="ECO:0000313" key="17">
    <source>
        <dbReference type="Proteomes" id="UP000314980"/>
    </source>
</evidence>
<evidence type="ECO:0000256" key="3">
    <source>
        <dbReference type="ARBA" id="ARBA00022606"/>
    </source>
</evidence>
<dbReference type="Gene3D" id="1.20.1070.10">
    <property type="entry name" value="Rhodopsin 7-helix transmembrane proteins"/>
    <property type="match status" value="1"/>
</dbReference>
<keyword evidence="11" id="KW-0325">Glycoprotein</keyword>
<name>A0A4W6DTG7_LATCA</name>
<protein>
    <recommendedName>
        <fullName evidence="14">Olfactory receptor</fullName>
    </recommendedName>
</protein>
<dbReference type="FunFam" id="1.20.1070.10:FF:000024">
    <property type="entry name" value="Olfactory receptor"/>
    <property type="match status" value="1"/>
</dbReference>
<dbReference type="GO" id="GO:0005886">
    <property type="term" value="C:plasma membrane"/>
    <property type="evidence" value="ECO:0007669"/>
    <property type="project" value="UniProtKB-SubCell"/>
</dbReference>
<evidence type="ECO:0000256" key="14">
    <source>
        <dbReference type="RuleBase" id="RU363047"/>
    </source>
</evidence>
<reference evidence="16" key="2">
    <citation type="submission" date="2025-08" db="UniProtKB">
        <authorList>
            <consortium name="Ensembl"/>
        </authorList>
    </citation>
    <scope>IDENTIFICATION</scope>
</reference>
<evidence type="ECO:0000256" key="4">
    <source>
        <dbReference type="ARBA" id="ARBA00022692"/>
    </source>
</evidence>
<evidence type="ECO:0000313" key="16">
    <source>
        <dbReference type="Ensembl" id="ENSLCAP00010029134.1"/>
    </source>
</evidence>
<dbReference type="Pfam" id="PF13853">
    <property type="entry name" value="7tm_4"/>
    <property type="match status" value="1"/>
</dbReference>
<accession>A0A4W6DTG7</accession>
<sequence>MDTNASDTVLLTLETLGLSDASIYPTFLLGALTYLFIMFCNMLVLVAIAVSKKLHKPMFILLFNLPISDMVGATAFFPQLVYSIVTQNRMISYPACVTQAFLIHFYGTGNLLILSAMAYDRYIAICCPLRYNAIMNPHNLIRIITLIWLINFSVIGTLILLLLQFKICRMNIVDLYCNNPSLLKLVCEDTRVNNFYGMATIVVIQGGPLLIIIYTYAQILRTCVMTNQPDARRKAIQTCGTHLVVFLILQINTMITLISHRFASASPYMRRALASYIFLGLIITCGFVNYVMFTYALKYVYEQYMRNMMTRSNV</sequence>
<dbReference type="GO" id="GO:0004930">
    <property type="term" value="F:G protein-coupled receptor activity"/>
    <property type="evidence" value="ECO:0007669"/>
    <property type="project" value="UniProtKB-KW"/>
</dbReference>
<keyword evidence="6 14" id="KW-1133">Transmembrane helix</keyword>
<comment type="subcellular location">
    <subcellularLocation>
        <location evidence="1 14">Cell membrane</location>
        <topology evidence="1 14">Multi-pass membrane protein</topology>
    </subcellularLocation>
</comment>
<keyword evidence="5 14" id="KW-0552">Olfaction</keyword>
<feature type="transmembrane region" description="Helical" evidence="14">
    <location>
        <begin position="101"/>
        <end position="119"/>
    </location>
</feature>
<evidence type="ECO:0000256" key="9">
    <source>
        <dbReference type="ARBA" id="ARBA00023157"/>
    </source>
</evidence>
<dbReference type="InterPro" id="IPR052921">
    <property type="entry name" value="GPCR1_Superfamily_Member"/>
</dbReference>
<organism evidence="16 17">
    <name type="scientific">Lates calcarifer</name>
    <name type="common">Barramundi</name>
    <name type="synonym">Holocentrus calcarifer</name>
    <dbReference type="NCBI Taxonomy" id="8187"/>
    <lineage>
        <taxon>Eukaryota</taxon>
        <taxon>Metazoa</taxon>
        <taxon>Chordata</taxon>
        <taxon>Craniata</taxon>
        <taxon>Vertebrata</taxon>
        <taxon>Euteleostomi</taxon>
        <taxon>Actinopterygii</taxon>
        <taxon>Neopterygii</taxon>
        <taxon>Teleostei</taxon>
        <taxon>Neoteleostei</taxon>
        <taxon>Acanthomorphata</taxon>
        <taxon>Carangaria</taxon>
        <taxon>Carangaria incertae sedis</taxon>
        <taxon>Centropomidae</taxon>
        <taxon>Lates</taxon>
    </lineage>
</organism>
<feature type="transmembrane region" description="Helical" evidence="14">
    <location>
        <begin position="238"/>
        <end position="258"/>
    </location>
</feature>
<dbReference type="PANTHER" id="PTHR26451">
    <property type="entry name" value="G_PROTEIN_RECEP_F1_2 DOMAIN-CONTAINING PROTEIN"/>
    <property type="match status" value="1"/>
</dbReference>
<keyword evidence="17" id="KW-1185">Reference proteome</keyword>
<keyword evidence="2 14" id="KW-1003">Cell membrane</keyword>
<evidence type="ECO:0000256" key="6">
    <source>
        <dbReference type="ARBA" id="ARBA00022989"/>
    </source>
</evidence>
<evidence type="ECO:0000256" key="1">
    <source>
        <dbReference type="ARBA" id="ARBA00004651"/>
    </source>
</evidence>
<feature type="transmembrane region" description="Helical" evidence="14">
    <location>
        <begin position="140"/>
        <end position="165"/>
    </location>
</feature>
<feature type="transmembrane region" description="Helical" evidence="14">
    <location>
        <begin position="278"/>
        <end position="301"/>
    </location>
</feature>
<dbReference type="Proteomes" id="UP000314980">
    <property type="component" value="Unassembled WGS sequence"/>
</dbReference>
<dbReference type="InterPro" id="IPR000276">
    <property type="entry name" value="GPCR_Rhodpsn"/>
</dbReference>
<keyword evidence="10 13" id="KW-0675">Receptor</keyword>
<keyword evidence="9" id="KW-1015">Disulfide bond</keyword>
<feature type="transmembrane region" description="Helical" evidence="14">
    <location>
        <begin position="195"/>
        <end position="217"/>
    </location>
</feature>
<reference evidence="17" key="1">
    <citation type="submission" date="2015-09" db="EMBL/GenBank/DDBJ databases">
        <authorList>
            <person name="Sai Rama Sridatta P."/>
        </authorList>
    </citation>
    <scope>NUCLEOTIDE SEQUENCE [LARGE SCALE GENOMIC DNA]</scope>
</reference>
<comment type="similarity">
    <text evidence="13">Belongs to the G-protein coupled receptor 1 family.</text>
</comment>
<dbReference type="PRINTS" id="PR00237">
    <property type="entry name" value="GPCRRHODOPSN"/>
</dbReference>
<feature type="transmembrane region" description="Helical" evidence="14">
    <location>
        <begin position="23"/>
        <end position="48"/>
    </location>
</feature>
<keyword evidence="4 13" id="KW-0812">Transmembrane</keyword>
<dbReference type="GO" id="GO:0004984">
    <property type="term" value="F:olfactory receptor activity"/>
    <property type="evidence" value="ECO:0007669"/>
    <property type="project" value="InterPro"/>
</dbReference>
<evidence type="ECO:0000256" key="2">
    <source>
        <dbReference type="ARBA" id="ARBA00022475"/>
    </source>
</evidence>
<dbReference type="FunCoup" id="A0A4W6DTG7">
    <property type="interactions" value="36"/>
</dbReference>
<evidence type="ECO:0000256" key="5">
    <source>
        <dbReference type="ARBA" id="ARBA00022725"/>
    </source>
</evidence>
<keyword evidence="7 13" id="KW-0297">G-protein coupled receptor</keyword>
<evidence type="ECO:0000256" key="7">
    <source>
        <dbReference type="ARBA" id="ARBA00023040"/>
    </source>
</evidence>
<dbReference type="AlphaFoldDB" id="A0A4W6DTG7"/>
<dbReference type="GO" id="GO:0005549">
    <property type="term" value="F:odorant binding"/>
    <property type="evidence" value="ECO:0007669"/>
    <property type="project" value="TreeGrafter"/>
</dbReference>
<keyword evidence="8 14" id="KW-0472">Membrane</keyword>
<keyword evidence="12 13" id="KW-0807">Transducer</keyword>
<reference evidence="16" key="3">
    <citation type="submission" date="2025-09" db="UniProtKB">
        <authorList>
            <consortium name="Ensembl"/>
        </authorList>
    </citation>
    <scope>IDENTIFICATION</scope>
</reference>
<dbReference type="PROSITE" id="PS50262">
    <property type="entry name" value="G_PROTEIN_RECEP_F1_2"/>
    <property type="match status" value="1"/>
</dbReference>
<evidence type="ECO:0000256" key="10">
    <source>
        <dbReference type="ARBA" id="ARBA00023170"/>
    </source>
</evidence>
<proteinExistence type="inferred from homology"/>
<evidence type="ECO:0000256" key="12">
    <source>
        <dbReference type="ARBA" id="ARBA00023224"/>
    </source>
</evidence>
<feature type="domain" description="G-protein coupled receptors family 1 profile" evidence="15">
    <location>
        <begin position="40"/>
        <end position="293"/>
    </location>
</feature>
<dbReference type="Ensembl" id="ENSLCAT00010029775.1">
    <property type="protein sequence ID" value="ENSLCAP00010029134.1"/>
    <property type="gene ID" value="ENSLCAG00010013672.1"/>
</dbReference>
<feature type="transmembrane region" description="Helical" evidence="14">
    <location>
        <begin position="60"/>
        <end position="81"/>
    </location>
</feature>
<evidence type="ECO:0000256" key="8">
    <source>
        <dbReference type="ARBA" id="ARBA00023136"/>
    </source>
</evidence>